<keyword evidence="3" id="KW-1185">Reference proteome</keyword>
<feature type="region of interest" description="Disordered" evidence="1">
    <location>
        <begin position="1"/>
        <end position="58"/>
    </location>
</feature>
<evidence type="ECO:0000313" key="2">
    <source>
        <dbReference type="EMBL" id="ANA86343.1"/>
    </source>
</evidence>
<proteinExistence type="predicted"/>
<protein>
    <submittedName>
        <fullName evidence="2">Uncharacterized protein</fullName>
    </submittedName>
</protein>
<dbReference type="RefSeq" id="YP_009269300.1">
    <property type="nucleotide sequence ID" value="NC_030696.1"/>
</dbReference>
<dbReference type="GeneID" id="28378645"/>
<dbReference type="Proteomes" id="UP000201458">
    <property type="component" value="Segment"/>
</dbReference>
<dbReference type="EMBL" id="KU998244">
    <property type="protein sequence ID" value="ANA86343.1"/>
    <property type="molecule type" value="Genomic_DNA"/>
</dbReference>
<evidence type="ECO:0000256" key="1">
    <source>
        <dbReference type="SAM" id="MobiDB-lite"/>
    </source>
</evidence>
<evidence type="ECO:0000313" key="3">
    <source>
        <dbReference type="Proteomes" id="UP000201458"/>
    </source>
</evidence>
<name>A0A166Y8T0_9CAUD</name>
<sequence>MGGRARARVGGRAWAGARGRARVGGRAWAGARGRARVGGRGRAPGDTARTVPTNVVTG</sequence>
<gene>
    <name evidence="2" type="primary">187</name>
    <name evidence="2" type="ORF">PBI_SMOOTHIE_187</name>
</gene>
<accession>A0A166Y8T0</accession>
<reference evidence="2 3" key="1">
    <citation type="submission" date="2016-03" db="EMBL/GenBank/DDBJ databases">
        <authorList>
            <person name="Montgomery M.T."/>
            <person name="Guerrero C.A."/>
            <person name="Mavrich T.N."/>
            <person name="Pope W.H."/>
            <person name="Garlena R.A."/>
            <person name="Russell D.A."/>
            <person name="Jacobs-Sera D."/>
            <person name="Hendrix R.W."/>
            <person name="Hatfull G.F."/>
        </authorList>
    </citation>
    <scope>NUCLEOTIDE SEQUENCE [LARGE SCALE GENOMIC DNA]</scope>
</reference>
<organism evidence="2 3">
    <name type="scientific">Gordonia phage Smoothie</name>
    <dbReference type="NCBI Taxonomy" id="1838078"/>
    <lineage>
        <taxon>Viruses</taxon>
        <taxon>Duplodnaviria</taxon>
        <taxon>Heunggongvirae</taxon>
        <taxon>Uroviricota</taxon>
        <taxon>Caudoviricetes</taxon>
        <taxon>Smoothievirus</taxon>
        <taxon>Smoothievirus smoothie</taxon>
    </lineage>
</organism>
<feature type="compositionally biased region" description="Low complexity" evidence="1">
    <location>
        <begin position="10"/>
        <end position="32"/>
    </location>
</feature>
<dbReference type="KEGG" id="vg:28378645"/>